<evidence type="ECO:0008006" key="4">
    <source>
        <dbReference type="Google" id="ProtNLM"/>
    </source>
</evidence>
<name>A0A367Z4P8_9BACT</name>
<organism evidence="2 3">
    <name type="scientific">Candidatus Ozemobacter sibiricus</name>
    <dbReference type="NCBI Taxonomy" id="2268124"/>
    <lineage>
        <taxon>Bacteria</taxon>
        <taxon>Candidatus Ozemobacteria</taxon>
        <taxon>Candidatus Ozemobacterales</taxon>
        <taxon>Candidatus Ozemobacteraceae</taxon>
        <taxon>Candidatus Ozemobacter</taxon>
    </lineage>
</organism>
<evidence type="ECO:0000256" key="1">
    <source>
        <dbReference type="SAM" id="Phobius"/>
    </source>
</evidence>
<dbReference type="AlphaFoldDB" id="A0A367Z4P8"/>
<feature type="transmembrane region" description="Helical" evidence="1">
    <location>
        <begin position="7"/>
        <end position="28"/>
    </location>
</feature>
<keyword evidence="1" id="KW-0472">Membrane</keyword>
<gene>
    <name evidence="2" type="ORF">OZSIB_2623</name>
</gene>
<dbReference type="EMBL" id="QOQW01000053">
    <property type="protein sequence ID" value="RCK73126.1"/>
    <property type="molecule type" value="Genomic_DNA"/>
</dbReference>
<accession>A0A367Z4P8</accession>
<protein>
    <recommendedName>
        <fullName evidence="4">Prepilin-type N-terminal cleavage/methylation domain-containing protein</fullName>
    </recommendedName>
</protein>
<evidence type="ECO:0000313" key="3">
    <source>
        <dbReference type="Proteomes" id="UP000252355"/>
    </source>
</evidence>
<proteinExistence type="predicted"/>
<evidence type="ECO:0000313" key="2">
    <source>
        <dbReference type="EMBL" id="RCK73126.1"/>
    </source>
</evidence>
<comment type="caution">
    <text evidence="2">The sequence shown here is derived from an EMBL/GenBank/DDBJ whole genome shotgun (WGS) entry which is preliminary data.</text>
</comment>
<reference evidence="2 3" key="1">
    <citation type="submission" date="2018-05" db="EMBL/GenBank/DDBJ databases">
        <title>A metagenomic window into the 2 km-deep terrestrial subsurface aquifer revealed taxonomically and functionally diverse microbial community comprising novel uncultured bacterial lineages.</title>
        <authorList>
            <person name="Kadnikov V.V."/>
            <person name="Mardanov A.V."/>
            <person name="Beletsky A.V."/>
            <person name="Banks D."/>
            <person name="Pimenov N.V."/>
            <person name="Frank Y.A."/>
            <person name="Karnachuk O.V."/>
            <person name="Ravin N.V."/>
        </authorList>
    </citation>
    <scope>NUCLEOTIDE SEQUENCE [LARGE SCALE GENOMIC DNA]</scope>
    <source>
        <strain evidence="2">BY5</strain>
    </source>
</reference>
<sequence length="178" mass="19587">MRCGLSLIEILVAVAVMTLALGPMVSLLSSSNRVSNASIYEVMAVHYAAELAEQLQRFAGRFGDILADARQRSGNSSLTLDGLLMDPGFTAALETIHDETKAIPLQTSGVPLKVSLFVSPLHPLFYRRRLEARPLDTSGLTLLNAGRYWDIKITLAWRLAPSEPPDRHRAEFSVVVRE</sequence>
<keyword evidence="1" id="KW-0812">Transmembrane</keyword>
<keyword evidence="1" id="KW-1133">Transmembrane helix</keyword>
<dbReference type="Proteomes" id="UP000252355">
    <property type="component" value="Unassembled WGS sequence"/>
</dbReference>